<dbReference type="EMBL" id="BK014699">
    <property type="protein sequence ID" value="DAD68279.1"/>
    <property type="molecule type" value="Genomic_DNA"/>
</dbReference>
<dbReference type="SUPFAM" id="SSF47413">
    <property type="entry name" value="lambda repressor-like DNA-binding domains"/>
    <property type="match status" value="1"/>
</dbReference>
<dbReference type="InterPro" id="IPR010982">
    <property type="entry name" value="Lambda_DNA-bd_dom_sf"/>
</dbReference>
<dbReference type="InterPro" id="IPR001387">
    <property type="entry name" value="Cro/C1-type_HTH"/>
</dbReference>
<name>A0A8S5LEB2_9CAUD</name>
<evidence type="ECO:0000259" key="1">
    <source>
        <dbReference type="PROSITE" id="PS50943"/>
    </source>
</evidence>
<dbReference type="InterPro" id="IPR031856">
    <property type="entry name" value="YdaS_toxin-like"/>
</dbReference>
<dbReference type="Pfam" id="PF15943">
    <property type="entry name" value="YdaS_toxin"/>
    <property type="match status" value="1"/>
</dbReference>
<sequence length="77" mass="8454">MIALSFFKEKFMNKVINKVIEECGSREALARACNVSLMTVSNWLRGSGIGGKYIKPISEATNGKVTVDEILQSLSET</sequence>
<accession>A0A8S5LEB2</accession>
<protein>
    <submittedName>
        <fullName evidence="2">Antitoxin of bacterial toxin-antitoxin system, YdaS/YdaT</fullName>
    </submittedName>
</protein>
<reference evidence="2" key="1">
    <citation type="journal article" date="2021" name="Proc. Natl. Acad. Sci. U.S.A.">
        <title>A Catalog of Tens of Thousands of Viruses from Human Metagenomes Reveals Hidden Associations with Chronic Diseases.</title>
        <authorList>
            <person name="Tisza M.J."/>
            <person name="Buck C.B."/>
        </authorList>
    </citation>
    <scope>NUCLEOTIDE SEQUENCE</scope>
    <source>
        <strain evidence="2">Ct4s49</strain>
    </source>
</reference>
<proteinExistence type="predicted"/>
<organism evidence="2">
    <name type="scientific">Podoviridae sp. ct4s49</name>
    <dbReference type="NCBI Taxonomy" id="2823555"/>
    <lineage>
        <taxon>Viruses</taxon>
        <taxon>Duplodnaviria</taxon>
        <taxon>Heunggongvirae</taxon>
        <taxon>Uroviricota</taxon>
        <taxon>Caudoviricetes</taxon>
    </lineage>
</organism>
<dbReference type="GO" id="GO:0003677">
    <property type="term" value="F:DNA binding"/>
    <property type="evidence" value="ECO:0007669"/>
    <property type="project" value="InterPro"/>
</dbReference>
<feature type="domain" description="HTH cro/C1-type" evidence="1">
    <location>
        <begin position="25"/>
        <end position="70"/>
    </location>
</feature>
<dbReference type="PROSITE" id="PS50943">
    <property type="entry name" value="HTH_CROC1"/>
    <property type="match status" value="1"/>
</dbReference>
<dbReference type="Gene3D" id="1.10.260.40">
    <property type="entry name" value="lambda repressor-like DNA-binding domains"/>
    <property type="match status" value="1"/>
</dbReference>
<evidence type="ECO:0000313" key="2">
    <source>
        <dbReference type="EMBL" id="DAD68279.1"/>
    </source>
</evidence>